<dbReference type="Proteomes" id="UP000765509">
    <property type="component" value="Unassembled WGS sequence"/>
</dbReference>
<name>A0A9Q3JUA0_9BASI</name>
<evidence type="ECO:0000313" key="1">
    <source>
        <dbReference type="EMBL" id="MBW0568181.1"/>
    </source>
</evidence>
<keyword evidence="2" id="KW-1185">Reference proteome</keyword>
<sequence length="107" mass="12096">MPKIPYSFPGSQRFTCKTFHCKSLRRGSLPTMTTIPYTFPGSQHFTHTILTLLQVPNNSKNSLRRGSLPKSWTLPYAGAGSQRFTRKSLRLGRFLTIQTIAYARAGF</sequence>
<reference evidence="1" key="1">
    <citation type="submission" date="2021-03" db="EMBL/GenBank/DDBJ databases">
        <title>Draft genome sequence of rust myrtle Austropuccinia psidii MF-1, a brazilian biotype.</title>
        <authorList>
            <person name="Quecine M.C."/>
            <person name="Pachon D.M.R."/>
            <person name="Bonatelli M.L."/>
            <person name="Correr F.H."/>
            <person name="Franceschini L.M."/>
            <person name="Leite T.F."/>
            <person name="Margarido G.R.A."/>
            <person name="Almeida C.A."/>
            <person name="Ferrarezi J.A."/>
            <person name="Labate C.A."/>
        </authorList>
    </citation>
    <scope>NUCLEOTIDE SEQUENCE</scope>
    <source>
        <strain evidence="1">MF-1</strain>
    </source>
</reference>
<accession>A0A9Q3JUA0</accession>
<dbReference type="AlphaFoldDB" id="A0A9Q3JUA0"/>
<comment type="caution">
    <text evidence="1">The sequence shown here is derived from an EMBL/GenBank/DDBJ whole genome shotgun (WGS) entry which is preliminary data.</text>
</comment>
<protein>
    <submittedName>
        <fullName evidence="1">Uncharacterized protein</fullName>
    </submittedName>
</protein>
<organism evidence="1 2">
    <name type="scientific">Austropuccinia psidii MF-1</name>
    <dbReference type="NCBI Taxonomy" id="1389203"/>
    <lineage>
        <taxon>Eukaryota</taxon>
        <taxon>Fungi</taxon>
        <taxon>Dikarya</taxon>
        <taxon>Basidiomycota</taxon>
        <taxon>Pucciniomycotina</taxon>
        <taxon>Pucciniomycetes</taxon>
        <taxon>Pucciniales</taxon>
        <taxon>Sphaerophragmiaceae</taxon>
        <taxon>Austropuccinia</taxon>
    </lineage>
</organism>
<evidence type="ECO:0000313" key="2">
    <source>
        <dbReference type="Proteomes" id="UP000765509"/>
    </source>
</evidence>
<dbReference type="EMBL" id="AVOT02082144">
    <property type="protein sequence ID" value="MBW0568181.1"/>
    <property type="molecule type" value="Genomic_DNA"/>
</dbReference>
<proteinExistence type="predicted"/>
<gene>
    <name evidence="1" type="ORF">O181_107896</name>
</gene>